<dbReference type="EMBL" id="CAICTM010000492">
    <property type="protein sequence ID" value="CAB9511619.1"/>
    <property type="molecule type" value="Genomic_DNA"/>
</dbReference>
<dbReference type="PROSITE" id="PS50800">
    <property type="entry name" value="SAP"/>
    <property type="match status" value="1"/>
</dbReference>
<keyword evidence="9" id="KW-1185">Reference proteome</keyword>
<evidence type="ECO:0000256" key="3">
    <source>
        <dbReference type="ARBA" id="ARBA00022840"/>
    </source>
</evidence>
<feature type="domain" description="SAP" evidence="6">
    <location>
        <begin position="76"/>
        <end position="110"/>
    </location>
</feature>
<dbReference type="InterPro" id="IPR027417">
    <property type="entry name" value="P-loop_NTPase"/>
</dbReference>
<feature type="compositionally biased region" description="Polar residues" evidence="5">
    <location>
        <begin position="46"/>
        <end position="66"/>
    </location>
</feature>
<keyword evidence="4" id="KW-0694">RNA-binding</keyword>
<dbReference type="InterPro" id="IPR011545">
    <property type="entry name" value="DEAD/DEAH_box_helicase_dom"/>
</dbReference>
<dbReference type="InterPro" id="IPR003034">
    <property type="entry name" value="SAP_dom"/>
</dbReference>
<evidence type="ECO:0000259" key="7">
    <source>
        <dbReference type="PROSITE" id="PS51192"/>
    </source>
</evidence>
<keyword evidence="4 8" id="KW-0347">Helicase</keyword>
<proteinExistence type="inferred from homology"/>
<gene>
    <name evidence="8" type="ORF">SEMRO_493_G154150.1</name>
</gene>
<evidence type="ECO:0000256" key="4">
    <source>
        <dbReference type="RuleBase" id="RU365068"/>
    </source>
</evidence>
<dbReference type="GO" id="GO:0016787">
    <property type="term" value="F:hydrolase activity"/>
    <property type="evidence" value="ECO:0007669"/>
    <property type="project" value="UniProtKB-KW"/>
</dbReference>
<evidence type="ECO:0000313" key="8">
    <source>
        <dbReference type="EMBL" id="CAB9511619.1"/>
    </source>
</evidence>
<evidence type="ECO:0000313" key="9">
    <source>
        <dbReference type="Proteomes" id="UP001153069"/>
    </source>
</evidence>
<dbReference type="Gene3D" id="3.40.50.300">
    <property type="entry name" value="P-loop containing nucleotide triphosphate hydrolases"/>
    <property type="match status" value="2"/>
</dbReference>
<sequence length="625" mass="67319">MAFIPFSATPKSISTTRTILHSVSPDLSAEEALARTKAHLVKLQRRQPSTDNNNENNKLHPQQRQSIAQETLYQEYILQSANSLKQELQSLRLNTKGRKPDLARRLAQYKILKDTQKEDNGVDVVEQGSLVTDHDTDSAATTGDVPYPVSFAGIPLSRTAATALHQAGFLKQPSPIQAAAIPAMDQGESILLHAPTGSGKTIAYVLPITEFLWQSDPQSDFFAVIATPTRELAAQVAGVASTLAPPGSVRLLSHPSNLMKNGSKDQKVRNDDTEGMPRIIVGTAKTIVHSLYGNEDFPSSPTPKPLAMQFLKSVRVLVLDEVDRLLATNSNSNSKKRGNSQHEHEKPAAILAAAVARHTLGQSQVVAASATVGRPLKRELARVLGLPPPQGPRVIVAQSTIAGSNKDEEDATTPTGSSRLVTIPDTVEHYISAVTPNEEDGNHDTASSGQLLIQAYQVIQDIVATAAKSKQQSTRILLVLARGFGISTQQVIGALKHFNCQPEPQSLLDALHENALEGTDHMMQVHRKVSGATGVGQKSTSVAVEESLWVTGEDTVRGLHLDGLDAVVLVGRPKGPDEYTHIAGRTGRAGKSGTVVAVVADTQAPLLRAWETMLQMEWKDYETTD</sequence>
<dbReference type="Pfam" id="PF00270">
    <property type="entry name" value="DEAD"/>
    <property type="match status" value="1"/>
</dbReference>
<evidence type="ECO:0000256" key="2">
    <source>
        <dbReference type="ARBA" id="ARBA00022801"/>
    </source>
</evidence>
<organism evidence="8 9">
    <name type="scientific">Seminavis robusta</name>
    <dbReference type="NCBI Taxonomy" id="568900"/>
    <lineage>
        <taxon>Eukaryota</taxon>
        <taxon>Sar</taxon>
        <taxon>Stramenopiles</taxon>
        <taxon>Ochrophyta</taxon>
        <taxon>Bacillariophyta</taxon>
        <taxon>Bacillariophyceae</taxon>
        <taxon>Bacillariophycidae</taxon>
        <taxon>Naviculales</taxon>
        <taxon>Naviculaceae</taxon>
        <taxon>Seminavis</taxon>
    </lineage>
</organism>
<dbReference type="Proteomes" id="UP001153069">
    <property type="component" value="Unassembled WGS sequence"/>
</dbReference>
<dbReference type="PROSITE" id="PS51192">
    <property type="entry name" value="HELICASE_ATP_BIND_1"/>
    <property type="match status" value="1"/>
</dbReference>
<dbReference type="InterPro" id="IPR014001">
    <property type="entry name" value="Helicase_ATP-bd"/>
</dbReference>
<dbReference type="SUPFAM" id="SSF52540">
    <property type="entry name" value="P-loop containing nucleoside triphosphate hydrolases"/>
    <property type="match status" value="1"/>
</dbReference>
<comment type="caution">
    <text evidence="8">The sequence shown here is derived from an EMBL/GenBank/DDBJ whole genome shotgun (WGS) entry which is preliminary data.</text>
</comment>
<dbReference type="SMART" id="SM00487">
    <property type="entry name" value="DEXDc"/>
    <property type="match status" value="1"/>
</dbReference>
<keyword evidence="2 4" id="KW-0378">Hydrolase</keyword>
<reference evidence="8" key="1">
    <citation type="submission" date="2020-06" db="EMBL/GenBank/DDBJ databases">
        <authorList>
            <consortium name="Plant Systems Biology data submission"/>
        </authorList>
    </citation>
    <scope>NUCLEOTIDE SEQUENCE</scope>
    <source>
        <strain evidence="8">D6</strain>
    </source>
</reference>
<comment type="catalytic activity">
    <reaction evidence="4">
        <text>ATP + H2O = ADP + phosphate + H(+)</text>
        <dbReference type="Rhea" id="RHEA:13065"/>
        <dbReference type="ChEBI" id="CHEBI:15377"/>
        <dbReference type="ChEBI" id="CHEBI:15378"/>
        <dbReference type="ChEBI" id="CHEBI:30616"/>
        <dbReference type="ChEBI" id="CHEBI:43474"/>
        <dbReference type="ChEBI" id="CHEBI:456216"/>
        <dbReference type="EC" id="3.6.4.13"/>
    </reaction>
</comment>
<dbReference type="GO" id="GO:0003723">
    <property type="term" value="F:RNA binding"/>
    <property type="evidence" value="ECO:0007669"/>
    <property type="project" value="UniProtKB-UniRule"/>
</dbReference>
<name>A0A9N8E2M6_9STRA</name>
<keyword evidence="3 4" id="KW-0067">ATP-binding</keyword>
<comment type="similarity">
    <text evidence="4">Belongs to the DEAD box helicase family.</text>
</comment>
<dbReference type="AlphaFoldDB" id="A0A9N8E2M6"/>
<feature type="region of interest" description="Disordered" evidence="5">
    <location>
        <begin position="45"/>
        <end position="66"/>
    </location>
</feature>
<keyword evidence="1 4" id="KW-0547">Nucleotide-binding</keyword>
<dbReference type="GO" id="GO:0005524">
    <property type="term" value="F:ATP binding"/>
    <property type="evidence" value="ECO:0007669"/>
    <property type="project" value="UniProtKB-UniRule"/>
</dbReference>
<protein>
    <recommendedName>
        <fullName evidence="4">ATP-dependent RNA helicase</fullName>
        <ecNumber evidence="4">3.6.4.13</ecNumber>
    </recommendedName>
</protein>
<evidence type="ECO:0000256" key="5">
    <source>
        <dbReference type="SAM" id="MobiDB-lite"/>
    </source>
</evidence>
<dbReference type="EC" id="3.6.4.13" evidence="4"/>
<comment type="function">
    <text evidence="4">RNA helicase.</text>
</comment>
<accession>A0A9N8E2M6</accession>
<dbReference type="GO" id="GO:0003724">
    <property type="term" value="F:RNA helicase activity"/>
    <property type="evidence" value="ECO:0007669"/>
    <property type="project" value="UniProtKB-EC"/>
</dbReference>
<dbReference type="OrthoDB" id="44251at2759"/>
<comment type="domain">
    <text evidence="4">The Q motif is unique to and characteristic of the DEAD box family of RNA helicases and controls ATP binding and hydrolysis.</text>
</comment>
<dbReference type="PANTHER" id="PTHR24031">
    <property type="entry name" value="RNA HELICASE"/>
    <property type="match status" value="1"/>
</dbReference>
<feature type="domain" description="Helicase ATP-binding" evidence="7">
    <location>
        <begin position="181"/>
        <end position="390"/>
    </location>
</feature>
<evidence type="ECO:0000259" key="6">
    <source>
        <dbReference type="PROSITE" id="PS50800"/>
    </source>
</evidence>
<evidence type="ECO:0000256" key="1">
    <source>
        <dbReference type="ARBA" id="ARBA00022741"/>
    </source>
</evidence>